<sequence length="148" mass="16637">MLLLDSTWTDRTPALRTMAYPFIPFRYAALCGRLPCFLLKLRIGPKHDSVIQALLISGVSDLFVVLEDPAYCREGNTLSILHFPEPMEGESPHLEHVAALRVYLADGREVVCYEDFEGLEHYLFPEDTGLLCRDGTVGEYLFATGKAQ</sequence>
<name>A0A482J3B6_9BURK</name>
<reference evidence="1 2" key="1">
    <citation type="submission" date="2019-03" db="EMBL/GenBank/DDBJ databases">
        <title>Comparative insights into the high quality Complete genome sequence of highly metal resistant Cupriavidus metallidurans strain BS1 isolated from a gold-copper mine.</title>
        <authorList>
            <person name="Mazhar H.S."/>
            <person name="Rensing C."/>
        </authorList>
    </citation>
    <scope>NUCLEOTIDE SEQUENCE [LARGE SCALE GENOMIC DNA]</scope>
    <source>
        <strain evidence="1 2">BS1</strain>
    </source>
</reference>
<accession>A0A482J3B6</accession>
<dbReference type="AlphaFoldDB" id="A0A482J3B6"/>
<gene>
    <name evidence="1" type="ORF">DDF84_028440</name>
</gene>
<dbReference type="EMBL" id="CP037901">
    <property type="protein sequence ID" value="QBP13530.1"/>
    <property type="molecule type" value="Genomic_DNA"/>
</dbReference>
<evidence type="ECO:0000313" key="1">
    <source>
        <dbReference type="EMBL" id="QBP13530.1"/>
    </source>
</evidence>
<organism evidence="1 2">
    <name type="scientific">Cupriavidus metallidurans</name>
    <dbReference type="NCBI Taxonomy" id="119219"/>
    <lineage>
        <taxon>Bacteria</taxon>
        <taxon>Pseudomonadati</taxon>
        <taxon>Pseudomonadota</taxon>
        <taxon>Betaproteobacteria</taxon>
        <taxon>Burkholderiales</taxon>
        <taxon>Burkholderiaceae</taxon>
        <taxon>Cupriavidus</taxon>
    </lineage>
</organism>
<protein>
    <submittedName>
        <fullName evidence="1">Uncharacterized protein</fullName>
    </submittedName>
</protein>
<evidence type="ECO:0000313" key="2">
    <source>
        <dbReference type="Proteomes" id="UP000253772"/>
    </source>
</evidence>
<dbReference type="RefSeq" id="WP_017511005.1">
    <property type="nucleotide sequence ID" value="NZ_CP037901.1"/>
</dbReference>
<dbReference type="Proteomes" id="UP000253772">
    <property type="component" value="Chromosome c2"/>
</dbReference>
<proteinExistence type="predicted"/>